<dbReference type="Gene3D" id="3.40.190.80">
    <property type="match status" value="1"/>
</dbReference>
<keyword evidence="13" id="KW-0472">Membrane</keyword>
<evidence type="ECO:0000256" key="8">
    <source>
        <dbReference type="ARBA" id="ARBA00022842"/>
    </source>
</evidence>
<dbReference type="Gene3D" id="3.30.540.10">
    <property type="entry name" value="Fructose-1,6-Bisphosphatase, subunit A, domain 1"/>
    <property type="match status" value="1"/>
</dbReference>
<dbReference type="InterPro" id="IPR051090">
    <property type="entry name" value="Inositol_monoP_superfamily"/>
</dbReference>
<dbReference type="GO" id="GO:0046872">
    <property type="term" value="F:metal ion binding"/>
    <property type="evidence" value="ECO:0007669"/>
    <property type="project" value="UniProtKB-KW"/>
</dbReference>
<feature type="transmembrane region" description="Helical" evidence="13">
    <location>
        <begin position="286"/>
        <end position="305"/>
    </location>
</feature>
<comment type="cofactor">
    <cofactor evidence="1 12">
        <name>Mg(2+)</name>
        <dbReference type="ChEBI" id="CHEBI:18420"/>
    </cofactor>
</comment>
<keyword evidence="8 12" id="KW-0460">Magnesium</keyword>
<comment type="caution">
    <text evidence="14">The sequence shown here is derived from an EMBL/GenBank/DDBJ whole genome shotgun (WGS) entry which is preliminary data.</text>
</comment>
<comment type="pathway">
    <text evidence="2">Amino-acid biosynthesis; L-histidine biosynthesis; L-histidine from 5-phospho-alpha-D-ribose 1-diphosphate: step 8/9.</text>
</comment>
<comment type="similarity">
    <text evidence="3">Belongs to the inositol monophosphatase superfamily.</text>
</comment>
<feature type="binding site" evidence="12">
    <location>
        <position position="93"/>
    </location>
    <ligand>
        <name>Mg(2+)</name>
        <dbReference type="ChEBI" id="CHEBI:18420"/>
        <label>2</label>
    </ligand>
</feature>
<evidence type="ECO:0000313" key="15">
    <source>
        <dbReference type="Proteomes" id="UP000654075"/>
    </source>
</evidence>
<dbReference type="CDD" id="cd01641">
    <property type="entry name" value="Bacterial_IMPase_like_1"/>
    <property type="match status" value="1"/>
</dbReference>
<dbReference type="NCBIfam" id="TIGR02067">
    <property type="entry name" value="his_9_HisN"/>
    <property type="match status" value="1"/>
</dbReference>
<dbReference type="SUPFAM" id="SSF56655">
    <property type="entry name" value="Carbohydrate phosphatase"/>
    <property type="match status" value="1"/>
</dbReference>
<feature type="binding site" evidence="12">
    <location>
        <position position="96"/>
    </location>
    <ligand>
        <name>Mg(2+)</name>
        <dbReference type="ChEBI" id="CHEBI:18420"/>
        <label>1</label>
        <note>catalytic</note>
    </ligand>
</feature>
<dbReference type="InterPro" id="IPR020583">
    <property type="entry name" value="Inositol_monoP_metal-BS"/>
</dbReference>
<dbReference type="Pfam" id="PF00459">
    <property type="entry name" value="Inositol_P"/>
    <property type="match status" value="1"/>
</dbReference>
<keyword evidence="15" id="KW-1185">Reference proteome</keyword>
<keyword evidence="13" id="KW-1133">Transmembrane helix</keyword>
<dbReference type="EC" id="3.1.3.15" evidence="4"/>
<accession>A0A813EJV5</accession>
<dbReference type="GO" id="GO:0004401">
    <property type="term" value="F:histidinol-phosphatase activity"/>
    <property type="evidence" value="ECO:0007669"/>
    <property type="project" value="UniProtKB-EC"/>
</dbReference>
<dbReference type="PROSITE" id="PS00629">
    <property type="entry name" value="IMP_1"/>
    <property type="match status" value="1"/>
</dbReference>
<evidence type="ECO:0000256" key="12">
    <source>
        <dbReference type="PIRSR" id="PIRSR600760-2"/>
    </source>
</evidence>
<proteinExistence type="inferred from homology"/>
<name>A0A813EJV5_POLGL</name>
<dbReference type="PANTHER" id="PTHR43200">
    <property type="entry name" value="PHOSPHATASE"/>
    <property type="match status" value="1"/>
</dbReference>
<evidence type="ECO:0000256" key="10">
    <source>
        <dbReference type="ARBA" id="ARBA00033209"/>
    </source>
</evidence>
<dbReference type="PRINTS" id="PR00377">
    <property type="entry name" value="IMPHPHTASES"/>
</dbReference>
<evidence type="ECO:0000256" key="11">
    <source>
        <dbReference type="ARBA" id="ARBA00049158"/>
    </source>
</evidence>
<dbReference type="InterPro" id="IPR000760">
    <property type="entry name" value="Inositol_monophosphatase-like"/>
</dbReference>
<evidence type="ECO:0000256" key="4">
    <source>
        <dbReference type="ARBA" id="ARBA00013085"/>
    </source>
</evidence>
<feature type="binding site" evidence="12">
    <location>
        <position position="217"/>
    </location>
    <ligand>
        <name>Mg(2+)</name>
        <dbReference type="ChEBI" id="CHEBI:18420"/>
        <label>1</label>
        <note>catalytic</note>
    </ligand>
</feature>
<keyword evidence="9" id="KW-0368">Histidine biosynthesis</keyword>
<dbReference type="OrthoDB" id="1434354at2759"/>
<feature type="binding site" evidence="12">
    <location>
        <position position="77"/>
    </location>
    <ligand>
        <name>Mg(2+)</name>
        <dbReference type="ChEBI" id="CHEBI:18420"/>
        <label>1</label>
        <note>catalytic</note>
    </ligand>
</feature>
<evidence type="ECO:0000256" key="1">
    <source>
        <dbReference type="ARBA" id="ARBA00001946"/>
    </source>
</evidence>
<keyword evidence="5" id="KW-0028">Amino-acid biosynthesis</keyword>
<dbReference type="EMBL" id="CAJNNV010012283">
    <property type="protein sequence ID" value="CAE8600605.1"/>
    <property type="molecule type" value="Genomic_DNA"/>
</dbReference>
<protein>
    <recommendedName>
        <fullName evidence="4">histidinol-phosphatase</fullName>
        <ecNumber evidence="4">3.1.3.15</ecNumber>
    </recommendedName>
    <alternativeName>
        <fullName evidence="10">Histidinol-phosphate phosphatase</fullName>
    </alternativeName>
</protein>
<keyword evidence="7" id="KW-0378">Hydrolase</keyword>
<evidence type="ECO:0000256" key="3">
    <source>
        <dbReference type="ARBA" id="ARBA00009759"/>
    </source>
</evidence>
<dbReference type="UniPathway" id="UPA00031">
    <property type="reaction ID" value="UER00013"/>
</dbReference>
<keyword evidence="13" id="KW-0812">Transmembrane</keyword>
<dbReference type="OMA" id="AYGDFWS"/>
<comment type="catalytic activity">
    <reaction evidence="11">
        <text>L-histidinol phosphate + H2O = L-histidinol + phosphate</text>
        <dbReference type="Rhea" id="RHEA:14465"/>
        <dbReference type="ChEBI" id="CHEBI:15377"/>
        <dbReference type="ChEBI" id="CHEBI:43474"/>
        <dbReference type="ChEBI" id="CHEBI:57699"/>
        <dbReference type="ChEBI" id="CHEBI:57980"/>
        <dbReference type="EC" id="3.1.3.15"/>
    </reaction>
</comment>
<evidence type="ECO:0000256" key="2">
    <source>
        <dbReference type="ARBA" id="ARBA00004970"/>
    </source>
</evidence>
<evidence type="ECO:0000313" key="14">
    <source>
        <dbReference type="EMBL" id="CAE8600605.1"/>
    </source>
</evidence>
<reference evidence="14" key="1">
    <citation type="submission" date="2021-02" db="EMBL/GenBank/DDBJ databases">
        <authorList>
            <person name="Dougan E. K."/>
            <person name="Rhodes N."/>
            <person name="Thang M."/>
            <person name="Chan C."/>
        </authorList>
    </citation>
    <scope>NUCLEOTIDE SEQUENCE</scope>
</reference>
<dbReference type="InterPro" id="IPR011809">
    <property type="entry name" value="His_9_proposed"/>
</dbReference>
<dbReference type="FunFam" id="3.30.540.10:FF:000030">
    <property type="entry name" value="Inositol monophosphatase"/>
    <property type="match status" value="1"/>
</dbReference>
<keyword evidence="6 12" id="KW-0479">Metal-binding</keyword>
<evidence type="ECO:0000256" key="9">
    <source>
        <dbReference type="ARBA" id="ARBA00023102"/>
    </source>
</evidence>
<evidence type="ECO:0000256" key="7">
    <source>
        <dbReference type="ARBA" id="ARBA00022801"/>
    </source>
</evidence>
<evidence type="ECO:0000256" key="13">
    <source>
        <dbReference type="SAM" id="Phobius"/>
    </source>
</evidence>
<dbReference type="GO" id="GO:0000105">
    <property type="term" value="P:L-histidine biosynthetic process"/>
    <property type="evidence" value="ECO:0007669"/>
    <property type="project" value="UniProtKB-UniPathway"/>
</dbReference>
<gene>
    <name evidence="14" type="ORF">PGLA1383_LOCUS18920</name>
</gene>
<organism evidence="14 15">
    <name type="scientific">Polarella glacialis</name>
    <name type="common">Dinoflagellate</name>
    <dbReference type="NCBI Taxonomy" id="89957"/>
    <lineage>
        <taxon>Eukaryota</taxon>
        <taxon>Sar</taxon>
        <taxon>Alveolata</taxon>
        <taxon>Dinophyceae</taxon>
        <taxon>Suessiales</taxon>
        <taxon>Suessiaceae</taxon>
        <taxon>Polarella</taxon>
    </lineage>
</organism>
<evidence type="ECO:0000256" key="5">
    <source>
        <dbReference type="ARBA" id="ARBA00022605"/>
    </source>
</evidence>
<evidence type="ECO:0000256" key="6">
    <source>
        <dbReference type="ARBA" id="ARBA00022723"/>
    </source>
</evidence>
<sequence length="310" mass="33368">MEAFDVSPSLVSFAEDLANAAGTVIRGYWRVPIEVESKDEPGRPVAESPVTVADREAEAVMRKMIESAYPSHGIYGEEFGNVRLDAEYVWVLDPIDGTKSFITGKPLFGTLIALLHRGKPVMGVIDQCVLKERWVGANGCTRLNGKAVRCKGVAGLKDAMLYATTPHMFAPGLEEDRFGRLRDRVKRPLYGCDCYAYALCASGFVDLVVEADLGVYDYCALVPVVTFAGGMMTDWEGKDLTLQSHSVSKGRVVAAANQELWKAAVDVLSGRSGGPNLGPFAVFQGLSLPSFVLGAAAGAALVSWLSSRRP</sequence>
<dbReference type="AlphaFoldDB" id="A0A813EJV5"/>
<dbReference type="Proteomes" id="UP000654075">
    <property type="component" value="Unassembled WGS sequence"/>
</dbReference>
<dbReference type="PANTHER" id="PTHR43200:SF6">
    <property type="entry name" value="3'(2'),5'-BISPHOSPHATE NUCLEOTIDASE"/>
    <property type="match status" value="1"/>
</dbReference>
<feature type="binding site" evidence="12">
    <location>
        <position position="95"/>
    </location>
    <ligand>
        <name>Mg(2+)</name>
        <dbReference type="ChEBI" id="CHEBI:18420"/>
        <label>1</label>
        <note>catalytic</note>
    </ligand>
</feature>